<evidence type="ECO:0000313" key="3">
    <source>
        <dbReference type="EMBL" id="CAI4031093.1"/>
    </source>
</evidence>
<dbReference type="Pfam" id="PF09723">
    <property type="entry name" value="Zn_ribbon_8"/>
    <property type="match status" value="1"/>
</dbReference>
<organism evidence="3 4">
    <name type="scientific">Nitrospira tepida</name>
    <dbReference type="NCBI Taxonomy" id="2973512"/>
    <lineage>
        <taxon>Bacteria</taxon>
        <taxon>Pseudomonadati</taxon>
        <taxon>Nitrospirota</taxon>
        <taxon>Nitrospiria</taxon>
        <taxon>Nitrospirales</taxon>
        <taxon>Nitrospiraceae</taxon>
        <taxon>Nitrospira</taxon>
    </lineage>
</organism>
<dbReference type="SMART" id="SM00834">
    <property type="entry name" value="CxxC_CXXC_SSSS"/>
    <property type="match status" value="1"/>
</dbReference>
<keyword evidence="4" id="KW-1185">Reference proteome</keyword>
<dbReference type="NCBIfam" id="TIGR02605">
    <property type="entry name" value="CxxC_CxxC_SSSS"/>
    <property type="match status" value="1"/>
</dbReference>
<dbReference type="AlphaFoldDB" id="A0AA86MY12"/>
<gene>
    <name evidence="3" type="ORF">DNFV4_01524</name>
</gene>
<dbReference type="RefSeq" id="WP_289268053.1">
    <property type="nucleotide sequence ID" value="NZ_OX365700.1"/>
</dbReference>
<sequence length="109" mass="12088">MPLYEYRCENCQEQFEAVQPTWARVEDTACPKCKVKRATRLMSSFASKVVGTHKPGFKEMKAYDMLNERMAKFAKLPPVSGMRDMPAPNVTYESDSGSSSAPNSTPTGG</sequence>
<feature type="compositionally biased region" description="Polar residues" evidence="1">
    <location>
        <begin position="91"/>
        <end position="109"/>
    </location>
</feature>
<dbReference type="InterPro" id="IPR013429">
    <property type="entry name" value="Regulatory_FmdB_Zinc_ribbon"/>
</dbReference>
<feature type="domain" description="Putative regulatory protein FmdB zinc ribbon" evidence="2">
    <location>
        <begin position="1"/>
        <end position="43"/>
    </location>
</feature>
<accession>A0AA86MY12</accession>
<proteinExistence type="predicted"/>
<dbReference type="Proteomes" id="UP001179121">
    <property type="component" value="Chromosome"/>
</dbReference>
<evidence type="ECO:0000313" key="4">
    <source>
        <dbReference type="Proteomes" id="UP001179121"/>
    </source>
</evidence>
<evidence type="ECO:0000256" key="1">
    <source>
        <dbReference type="SAM" id="MobiDB-lite"/>
    </source>
</evidence>
<reference evidence="3" key="1">
    <citation type="submission" date="2022-10" db="EMBL/GenBank/DDBJ databases">
        <authorList>
            <person name="Koch H."/>
        </authorList>
    </citation>
    <scope>NUCLEOTIDE SEQUENCE</scope>
    <source>
        <strain evidence="3">DNF</strain>
    </source>
</reference>
<evidence type="ECO:0000259" key="2">
    <source>
        <dbReference type="SMART" id="SM00834"/>
    </source>
</evidence>
<protein>
    <recommendedName>
        <fullName evidence="2">Putative regulatory protein FmdB zinc ribbon domain-containing protein</fullName>
    </recommendedName>
</protein>
<dbReference type="EMBL" id="OX365700">
    <property type="protein sequence ID" value="CAI4031093.1"/>
    <property type="molecule type" value="Genomic_DNA"/>
</dbReference>
<dbReference type="KEGG" id="nti:DNFV4_01524"/>
<name>A0AA86MY12_9BACT</name>
<feature type="region of interest" description="Disordered" evidence="1">
    <location>
        <begin position="77"/>
        <end position="109"/>
    </location>
</feature>